<dbReference type="PANTHER" id="PTHR24379:SF121">
    <property type="entry name" value="C2H2-TYPE DOMAIN-CONTAINING PROTEIN"/>
    <property type="match status" value="1"/>
</dbReference>
<gene>
    <name evidence="7" type="ORF">TA17985</name>
</gene>
<evidence type="ECO:0000256" key="1">
    <source>
        <dbReference type="ARBA" id="ARBA00022723"/>
    </source>
</evidence>
<dbReference type="eggNOG" id="KOG1721">
    <property type="taxonomic scope" value="Eukaryota"/>
</dbReference>
<evidence type="ECO:0000256" key="4">
    <source>
        <dbReference type="ARBA" id="ARBA00022833"/>
    </source>
</evidence>
<dbReference type="GO" id="GO:0008270">
    <property type="term" value="F:zinc ion binding"/>
    <property type="evidence" value="ECO:0007669"/>
    <property type="project" value="UniProtKB-KW"/>
</dbReference>
<feature type="domain" description="C2H2-type" evidence="6">
    <location>
        <begin position="238"/>
        <end position="261"/>
    </location>
</feature>
<feature type="domain" description="C2H2-type" evidence="6">
    <location>
        <begin position="33"/>
        <end position="60"/>
    </location>
</feature>
<dbReference type="InterPro" id="IPR036236">
    <property type="entry name" value="Znf_C2H2_sf"/>
</dbReference>
<evidence type="ECO:0000259" key="6">
    <source>
        <dbReference type="PROSITE" id="PS50157"/>
    </source>
</evidence>
<dbReference type="InParanoid" id="Q4UB52"/>
<dbReference type="InterPro" id="IPR013087">
    <property type="entry name" value="Znf_C2H2_type"/>
</dbReference>
<dbReference type="FunFam" id="3.30.160.60:FF:000038">
    <property type="entry name" value="Zinc finger protein 624"/>
    <property type="match status" value="1"/>
</dbReference>
<evidence type="ECO:0000256" key="3">
    <source>
        <dbReference type="ARBA" id="ARBA00022771"/>
    </source>
</evidence>
<dbReference type="PROSITE" id="PS00028">
    <property type="entry name" value="ZINC_FINGER_C2H2_1"/>
    <property type="match status" value="5"/>
</dbReference>
<dbReference type="RefSeq" id="XP_955425.1">
    <property type="nucleotide sequence ID" value="XM_950332.1"/>
</dbReference>
<feature type="domain" description="C2H2-type" evidence="6">
    <location>
        <begin position="153"/>
        <end position="181"/>
    </location>
</feature>
<keyword evidence="3 5" id="KW-0863">Zinc-finger</keyword>
<feature type="domain" description="C2H2-type" evidence="6">
    <location>
        <begin position="113"/>
        <end position="142"/>
    </location>
</feature>
<name>Q4UB52_THEAN</name>
<protein>
    <submittedName>
        <fullName evidence="7">Zinc finger protein, putative</fullName>
    </submittedName>
</protein>
<dbReference type="PROSITE" id="PS50157">
    <property type="entry name" value="ZINC_FINGER_C2H2_2"/>
    <property type="match status" value="6"/>
</dbReference>
<sequence length="261" mass="31108">MTSYECDICSSVFNDSSNMRRHRLLTHSNEKKYKCNDCNALFTRSDHLKRHQQSHNRKVERLVCGFDGCKKFFSDSSKLQTHREIHRKKLDEDMIIIKGFTVSKIQNNGYSHLVCPFEHCDRKFSSYSGINKHIKIHLDPELRIELKNKSKVYSCENCYKTFDKKKRLLSHVEKTHNSNEKAESNETKLINDRTFYVCPHDGCRKIYTTVSFYLSNKYIQRSNLKMHILRIHEDKVVFKCDDCHKSFKWKKSLKLHKCNRD</sequence>
<keyword evidence="4" id="KW-0862">Zinc</keyword>
<dbReference type="Proteomes" id="UP000001950">
    <property type="component" value="Chromosome 3"/>
</dbReference>
<dbReference type="Pfam" id="PF00096">
    <property type="entry name" value="zf-C2H2"/>
    <property type="match status" value="4"/>
</dbReference>
<evidence type="ECO:0000313" key="7">
    <source>
        <dbReference type="EMBL" id="CAI75949.1"/>
    </source>
</evidence>
<feature type="domain" description="C2H2-type" evidence="6">
    <location>
        <begin position="62"/>
        <end position="91"/>
    </location>
</feature>
<dbReference type="AlphaFoldDB" id="Q4UB52"/>
<dbReference type="STRING" id="5874.Q4UB52"/>
<evidence type="ECO:0000256" key="2">
    <source>
        <dbReference type="ARBA" id="ARBA00022737"/>
    </source>
</evidence>
<dbReference type="SUPFAM" id="SSF57667">
    <property type="entry name" value="beta-beta-alpha zinc fingers"/>
    <property type="match status" value="3"/>
</dbReference>
<proteinExistence type="predicted"/>
<dbReference type="EMBL" id="CR940352">
    <property type="protein sequence ID" value="CAI75949.1"/>
    <property type="molecule type" value="Genomic_DNA"/>
</dbReference>
<dbReference type="PANTHER" id="PTHR24379">
    <property type="entry name" value="KRAB AND ZINC FINGER DOMAIN-CONTAINING"/>
    <property type="match status" value="1"/>
</dbReference>
<keyword evidence="2" id="KW-0677">Repeat</keyword>
<dbReference type="GeneID" id="3864923"/>
<dbReference type="OMA" id="YRIACHA"/>
<accession>Q4UB52</accession>
<dbReference type="OrthoDB" id="360633at2759"/>
<feature type="domain" description="C2H2-type" evidence="6">
    <location>
        <begin position="4"/>
        <end position="32"/>
    </location>
</feature>
<dbReference type="Gene3D" id="3.30.160.60">
    <property type="entry name" value="Classic Zinc Finger"/>
    <property type="match status" value="5"/>
</dbReference>
<dbReference type="VEuPathDB" id="PiroplasmaDB:TA17985"/>
<organism evidence="7 8">
    <name type="scientific">Theileria annulata</name>
    <dbReference type="NCBI Taxonomy" id="5874"/>
    <lineage>
        <taxon>Eukaryota</taxon>
        <taxon>Sar</taxon>
        <taxon>Alveolata</taxon>
        <taxon>Apicomplexa</taxon>
        <taxon>Aconoidasida</taxon>
        <taxon>Piroplasmida</taxon>
        <taxon>Theileriidae</taxon>
        <taxon>Theileria</taxon>
    </lineage>
</organism>
<evidence type="ECO:0000313" key="8">
    <source>
        <dbReference type="Proteomes" id="UP000001950"/>
    </source>
</evidence>
<dbReference type="KEGG" id="tan:TA17985"/>
<evidence type="ECO:0000256" key="5">
    <source>
        <dbReference type="PROSITE-ProRule" id="PRU00042"/>
    </source>
</evidence>
<keyword evidence="8" id="KW-1185">Reference proteome</keyword>
<dbReference type="SMART" id="SM00355">
    <property type="entry name" value="ZnF_C2H2"/>
    <property type="match status" value="7"/>
</dbReference>
<keyword evidence="1" id="KW-0479">Metal-binding</keyword>
<reference evidence="7 8" key="1">
    <citation type="journal article" date="2005" name="Science">
        <title>Genome of the host-cell transforming parasite Theileria annulata compared with T. parva.</title>
        <authorList>
            <person name="Pain A."/>
            <person name="Renauld H."/>
            <person name="Berriman M."/>
            <person name="Murphy L."/>
            <person name="Yeats C.A."/>
            <person name="Weir W."/>
            <person name="Kerhornou A."/>
            <person name="Aslett M."/>
            <person name="Bishop R."/>
            <person name="Bouchier C."/>
            <person name="Cochet M."/>
            <person name="Coulson R.M.R."/>
            <person name="Cronin A."/>
            <person name="de Villiers E.P."/>
            <person name="Fraser A."/>
            <person name="Fosker N."/>
            <person name="Gardner M."/>
            <person name="Goble A."/>
            <person name="Griffiths-Jones S."/>
            <person name="Harris D.E."/>
            <person name="Katzer F."/>
            <person name="Larke N."/>
            <person name="Lord A."/>
            <person name="Maser P."/>
            <person name="McKellar S."/>
            <person name="Mooney P."/>
            <person name="Morton F."/>
            <person name="Nene V."/>
            <person name="O'Neil S."/>
            <person name="Price C."/>
            <person name="Quail M.A."/>
            <person name="Rabbinowitsch E."/>
            <person name="Rawlings N.D."/>
            <person name="Rutter S."/>
            <person name="Saunders D."/>
            <person name="Seeger K."/>
            <person name="Shah T."/>
            <person name="Squares R."/>
            <person name="Squares S."/>
            <person name="Tivey A."/>
            <person name="Walker A.R."/>
            <person name="Woodward J."/>
            <person name="Dobbelaere D.A.E."/>
            <person name="Langsley G."/>
            <person name="Rajandream M.A."/>
            <person name="McKeever D."/>
            <person name="Shiels B."/>
            <person name="Tait A."/>
            <person name="Barrell B.G."/>
            <person name="Hall N."/>
        </authorList>
    </citation>
    <scope>NUCLEOTIDE SEQUENCE [LARGE SCALE GENOMIC DNA]</scope>
    <source>
        <strain evidence="8">Ankara</strain>
    </source>
</reference>